<sequence length="88" mass="9450">MRNLARRTVLAAAFAALVSHFTISNEAASRGGAFYHCRSSALHSPSASVIAFSEDQFVRGAIPGLLFSMFGNPTRELSKYCCHGVRGT</sequence>
<proteinExistence type="predicted"/>
<protein>
    <recommendedName>
        <fullName evidence="4">Secreted protein</fullName>
    </recommendedName>
</protein>
<dbReference type="Proteomes" id="UP000324222">
    <property type="component" value="Unassembled WGS sequence"/>
</dbReference>
<dbReference type="EMBL" id="VSRR010006859">
    <property type="protein sequence ID" value="MPC45714.1"/>
    <property type="molecule type" value="Genomic_DNA"/>
</dbReference>
<evidence type="ECO:0008006" key="4">
    <source>
        <dbReference type="Google" id="ProtNLM"/>
    </source>
</evidence>
<organism evidence="2 3">
    <name type="scientific">Portunus trituberculatus</name>
    <name type="common">Swimming crab</name>
    <name type="synonym">Neptunus trituberculatus</name>
    <dbReference type="NCBI Taxonomy" id="210409"/>
    <lineage>
        <taxon>Eukaryota</taxon>
        <taxon>Metazoa</taxon>
        <taxon>Ecdysozoa</taxon>
        <taxon>Arthropoda</taxon>
        <taxon>Crustacea</taxon>
        <taxon>Multicrustacea</taxon>
        <taxon>Malacostraca</taxon>
        <taxon>Eumalacostraca</taxon>
        <taxon>Eucarida</taxon>
        <taxon>Decapoda</taxon>
        <taxon>Pleocyemata</taxon>
        <taxon>Brachyura</taxon>
        <taxon>Eubrachyura</taxon>
        <taxon>Portunoidea</taxon>
        <taxon>Portunidae</taxon>
        <taxon>Portuninae</taxon>
        <taxon>Portunus</taxon>
    </lineage>
</organism>
<dbReference type="AlphaFoldDB" id="A0A5B7FMZ6"/>
<comment type="caution">
    <text evidence="2">The sequence shown here is derived from an EMBL/GenBank/DDBJ whole genome shotgun (WGS) entry which is preliminary data.</text>
</comment>
<name>A0A5B7FMZ6_PORTR</name>
<reference evidence="2 3" key="1">
    <citation type="submission" date="2019-05" db="EMBL/GenBank/DDBJ databases">
        <title>Another draft genome of Portunus trituberculatus and its Hox gene families provides insights of decapod evolution.</title>
        <authorList>
            <person name="Jeong J.-H."/>
            <person name="Song I."/>
            <person name="Kim S."/>
            <person name="Choi T."/>
            <person name="Kim D."/>
            <person name="Ryu S."/>
            <person name="Kim W."/>
        </authorList>
    </citation>
    <scope>NUCLEOTIDE SEQUENCE [LARGE SCALE GENOMIC DNA]</scope>
    <source>
        <tissue evidence="2">Muscle</tissue>
    </source>
</reference>
<gene>
    <name evidence="2" type="ORF">E2C01_039420</name>
</gene>
<feature type="chain" id="PRO_5022818260" description="Secreted protein" evidence="1">
    <location>
        <begin position="25"/>
        <end position="88"/>
    </location>
</feature>
<keyword evidence="3" id="KW-1185">Reference proteome</keyword>
<accession>A0A5B7FMZ6</accession>
<feature type="signal peptide" evidence="1">
    <location>
        <begin position="1"/>
        <end position="24"/>
    </location>
</feature>
<evidence type="ECO:0000313" key="2">
    <source>
        <dbReference type="EMBL" id="MPC45714.1"/>
    </source>
</evidence>
<evidence type="ECO:0000256" key="1">
    <source>
        <dbReference type="SAM" id="SignalP"/>
    </source>
</evidence>
<keyword evidence="1" id="KW-0732">Signal</keyword>
<evidence type="ECO:0000313" key="3">
    <source>
        <dbReference type="Proteomes" id="UP000324222"/>
    </source>
</evidence>